<accession>A0A4Q7LSZ0</accession>
<proteinExistence type="predicted"/>
<reference evidence="1 2" key="1">
    <citation type="submission" date="2019-02" db="EMBL/GenBank/DDBJ databases">
        <title>Genomic Encyclopedia of Type Strains, Phase IV (KMG-IV): sequencing the most valuable type-strain genomes for metagenomic binning, comparative biology and taxonomic classification.</title>
        <authorList>
            <person name="Goeker M."/>
        </authorList>
    </citation>
    <scope>NUCLEOTIDE SEQUENCE [LARGE SCALE GENOMIC DNA]</scope>
    <source>
        <strain evidence="1 2">DSM 10617</strain>
    </source>
</reference>
<sequence length="66" mass="7812">MDPNVWRLRCSARLHAQWPSLTRELRDEVAGELWEEPRWRQLEPETAVVEWLRPGLPDRGRQAHAG</sequence>
<organism evidence="1 2">
    <name type="scientific">Sphaerotilus mobilis</name>
    <dbReference type="NCBI Taxonomy" id="47994"/>
    <lineage>
        <taxon>Bacteria</taxon>
        <taxon>Pseudomonadati</taxon>
        <taxon>Pseudomonadota</taxon>
        <taxon>Betaproteobacteria</taxon>
        <taxon>Burkholderiales</taxon>
        <taxon>Sphaerotilaceae</taxon>
        <taxon>Sphaerotilus</taxon>
    </lineage>
</organism>
<gene>
    <name evidence="1" type="ORF">EV685_1693</name>
</gene>
<comment type="caution">
    <text evidence="1">The sequence shown here is derived from an EMBL/GenBank/DDBJ whole genome shotgun (WGS) entry which is preliminary data.</text>
</comment>
<evidence type="ECO:0000313" key="1">
    <source>
        <dbReference type="EMBL" id="RZS57128.1"/>
    </source>
</evidence>
<evidence type="ECO:0000313" key="2">
    <source>
        <dbReference type="Proteomes" id="UP000293433"/>
    </source>
</evidence>
<name>A0A4Q7LSZ0_9BURK</name>
<dbReference type="AlphaFoldDB" id="A0A4Q7LSZ0"/>
<dbReference type="OrthoDB" id="9154986at2"/>
<protein>
    <submittedName>
        <fullName evidence="1">Uncharacterized protein</fullName>
    </submittedName>
</protein>
<dbReference type="Proteomes" id="UP000293433">
    <property type="component" value="Unassembled WGS sequence"/>
</dbReference>
<dbReference type="EMBL" id="SGWV01000008">
    <property type="protein sequence ID" value="RZS57128.1"/>
    <property type="molecule type" value="Genomic_DNA"/>
</dbReference>
<keyword evidence="2" id="KW-1185">Reference proteome</keyword>
<dbReference type="RefSeq" id="WP_130481536.1">
    <property type="nucleotide sequence ID" value="NZ_SGWV01000008.1"/>
</dbReference>